<keyword evidence="2" id="KW-1185">Reference proteome</keyword>
<dbReference type="Proteomes" id="UP001234989">
    <property type="component" value="Chromosome 9"/>
</dbReference>
<proteinExistence type="predicted"/>
<reference evidence="1" key="1">
    <citation type="submission" date="2023-08" db="EMBL/GenBank/DDBJ databases">
        <title>A de novo genome assembly of Solanum verrucosum Schlechtendal, a Mexican diploid species geographically isolated from the other diploid A-genome species in potato relatives.</title>
        <authorList>
            <person name="Hosaka K."/>
        </authorList>
    </citation>
    <scope>NUCLEOTIDE SEQUENCE</scope>
    <source>
        <tissue evidence="1">Young leaves</tissue>
    </source>
</reference>
<evidence type="ECO:0000313" key="2">
    <source>
        <dbReference type="Proteomes" id="UP001234989"/>
    </source>
</evidence>
<gene>
    <name evidence="1" type="ORF">MTR67_039236</name>
</gene>
<evidence type="ECO:0000313" key="1">
    <source>
        <dbReference type="EMBL" id="WMV45851.1"/>
    </source>
</evidence>
<protein>
    <submittedName>
        <fullName evidence="1">Uncharacterized protein</fullName>
    </submittedName>
</protein>
<dbReference type="EMBL" id="CP133620">
    <property type="protein sequence ID" value="WMV45851.1"/>
    <property type="molecule type" value="Genomic_DNA"/>
</dbReference>
<sequence>MAPTELKELKEQMKDLLEKGFIRPSLWIEEQRKDNNLQKGMKQAERVKKMKLGDRQVYLAIHRRDS</sequence>
<organism evidence="1 2">
    <name type="scientific">Solanum verrucosum</name>
    <dbReference type="NCBI Taxonomy" id="315347"/>
    <lineage>
        <taxon>Eukaryota</taxon>
        <taxon>Viridiplantae</taxon>
        <taxon>Streptophyta</taxon>
        <taxon>Embryophyta</taxon>
        <taxon>Tracheophyta</taxon>
        <taxon>Spermatophyta</taxon>
        <taxon>Magnoliopsida</taxon>
        <taxon>eudicotyledons</taxon>
        <taxon>Gunneridae</taxon>
        <taxon>Pentapetalae</taxon>
        <taxon>asterids</taxon>
        <taxon>lamiids</taxon>
        <taxon>Solanales</taxon>
        <taxon>Solanaceae</taxon>
        <taxon>Solanoideae</taxon>
        <taxon>Solaneae</taxon>
        <taxon>Solanum</taxon>
    </lineage>
</organism>
<dbReference type="AlphaFoldDB" id="A0AAF0UHZ6"/>
<accession>A0AAF0UHZ6</accession>
<name>A0AAF0UHZ6_SOLVR</name>